<dbReference type="GO" id="GO:0015190">
    <property type="term" value="F:L-leucine transmembrane transporter activity"/>
    <property type="evidence" value="ECO:0007669"/>
    <property type="project" value="TreeGrafter"/>
</dbReference>
<keyword evidence="12" id="KW-1185">Reference proteome</keyword>
<evidence type="ECO:0000256" key="4">
    <source>
        <dbReference type="ARBA" id="ARBA00022519"/>
    </source>
</evidence>
<dbReference type="InterPro" id="IPR001851">
    <property type="entry name" value="ABC_transp_permease"/>
</dbReference>
<protein>
    <submittedName>
        <fullName evidence="11">Branched-chain amino acid transport system permease protein</fullName>
    </submittedName>
</protein>
<feature type="transmembrane region" description="Helical" evidence="10">
    <location>
        <begin position="265"/>
        <end position="284"/>
    </location>
</feature>
<evidence type="ECO:0000256" key="5">
    <source>
        <dbReference type="ARBA" id="ARBA00022692"/>
    </source>
</evidence>
<dbReference type="GO" id="GO:0005886">
    <property type="term" value="C:plasma membrane"/>
    <property type="evidence" value="ECO:0007669"/>
    <property type="project" value="UniProtKB-SubCell"/>
</dbReference>
<dbReference type="PANTHER" id="PTHR11795:SF371">
    <property type="entry name" value="HIGH-AFFINITY BRANCHED-CHAIN AMINO ACID TRANSPORT SYSTEM PERMEASE PROTEIN LIVH"/>
    <property type="match status" value="1"/>
</dbReference>
<dbReference type="GO" id="GO:0015188">
    <property type="term" value="F:L-isoleucine transmembrane transporter activity"/>
    <property type="evidence" value="ECO:0007669"/>
    <property type="project" value="TreeGrafter"/>
</dbReference>
<keyword evidence="8 10" id="KW-0472">Membrane</keyword>
<evidence type="ECO:0000256" key="8">
    <source>
        <dbReference type="ARBA" id="ARBA00023136"/>
    </source>
</evidence>
<feature type="transmembrane region" description="Helical" evidence="10">
    <location>
        <begin position="15"/>
        <end position="33"/>
    </location>
</feature>
<dbReference type="GO" id="GO:0005304">
    <property type="term" value="F:L-valine transmembrane transporter activity"/>
    <property type="evidence" value="ECO:0007669"/>
    <property type="project" value="TreeGrafter"/>
</dbReference>
<comment type="subcellular location">
    <subcellularLocation>
        <location evidence="1">Cell membrane</location>
        <topology evidence="1">Multi-pass membrane protein</topology>
    </subcellularLocation>
</comment>
<dbReference type="OrthoDB" id="9807115at2"/>
<evidence type="ECO:0000256" key="10">
    <source>
        <dbReference type="SAM" id="Phobius"/>
    </source>
</evidence>
<keyword evidence="4" id="KW-0997">Cell inner membrane</keyword>
<feature type="transmembrane region" description="Helical" evidence="10">
    <location>
        <begin position="63"/>
        <end position="82"/>
    </location>
</feature>
<keyword evidence="5 10" id="KW-0812">Transmembrane</keyword>
<gene>
    <name evidence="11" type="ORF">EV210_103102</name>
</gene>
<keyword evidence="3" id="KW-1003">Cell membrane</keyword>
<evidence type="ECO:0000256" key="9">
    <source>
        <dbReference type="ARBA" id="ARBA00037998"/>
    </source>
</evidence>
<evidence type="ECO:0000256" key="6">
    <source>
        <dbReference type="ARBA" id="ARBA00022970"/>
    </source>
</evidence>
<dbReference type="RefSeq" id="WP_132076693.1">
    <property type="nucleotide sequence ID" value="NZ_DAMAKO010000001.1"/>
</dbReference>
<evidence type="ECO:0000256" key="2">
    <source>
        <dbReference type="ARBA" id="ARBA00022448"/>
    </source>
</evidence>
<comment type="similarity">
    <text evidence="9">Belongs to the binding-protein-dependent transport system permease family. LivHM subfamily.</text>
</comment>
<dbReference type="CDD" id="cd06582">
    <property type="entry name" value="TM_PBP1_LivH_like"/>
    <property type="match status" value="1"/>
</dbReference>
<evidence type="ECO:0000313" key="11">
    <source>
        <dbReference type="EMBL" id="TCL38630.1"/>
    </source>
</evidence>
<accession>A0A4R1Q279</accession>
<dbReference type="PANTHER" id="PTHR11795">
    <property type="entry name" value="BRANCHED-CHAIN AMINO ACID TRANSPORT SYSTEM PERMEASE PROTEIN LIVH"/>
    <property type="match status" value="1"/>
</dbReference>
<dbReference type="AlphaFoldDB" id="A0A4R1Q279"/>
<keyword evidence="7 10" id="KW-1133">Transmembrane helix</keyword>
<dbReference type="Pfam" id="PF02653">
    <property type="entry name" value="BPD_transp_2"/>
    <property type="match status" value="1"/>
</dbReference>
<feature type="transmembrane region" description="Helical" evidence="10">
    <location>
        <begin position="139"/>
        <end position="159"/>
    </location>
</feature>
<feature type="transmembrane region" description="Helical" evidence="10">
    <location>
        <begin position="40"/>
        <end position="57"/>
    </location>
</feature>
<reference evidence="11 12" key="1">
    <citation type="submission" date="2019-03" db="EMBL/GenBank/DDBJ databases">
        <title>Genomic Encyclopedia of Type Strains, Phase IV (KMG-IV): sequencing the most valuable type-strain genomes for metagenomic binning, comparative biology and taxonomic classification.</title>
        <authorList>
            <person name="Goeker M."/>
        </authorList>
    </citation>
    <scope>NUCLEOTIDE SEQUENCE [LARGE SCALE GENOMIC DNA]</scope>
    <source>
        <strain evidence="11 12">DSM 15969</strain>
    </source>
</reference>
<comment type="caution">
    <text evidence="11">The sequence shown here is derived from an EMBL/GenBank/DDBJ whole genome shotgun (WGS) entry which is preliminary data.</text>
</comment>
<keyword evidence="2" id="KW-0813">Transport</keyword>
<dbReference type="EMBL" id="SLUI01000003">
    <property type="protein sequence ID" value="TCL38630.1"/>
    <property type="molecule type" value="Genomic_DNA"/>
</dbReference>
<proteinExistence type="inferred from homology"/>
<dbReference type="GO" id="GO:0015808">
    <property type="term" value="P:L-alanine transport"/>
    <property type="evidence" value="ECO:0007669"/>
    <property type="project" value="TreeGrafter"/>
</dbReference>
<feature type="transmembrane region" description="Helical" evidence="10">
    <location>
        <begin position="230"/>
        <end position="253"/>
    </location>
</feature>
<organism evidence="11 12">
    <name type="scientific">Anaerospora hongkongensis</name>
    <dbReference type="NCBI Taxonomy" id="244830"/>
    <lineage>
        <taxon>Bacteria</taxon>
        <taxon>Bacillati</taxon>
        <taxon>Bacillota</taxon>
        <taxon>Negativicutes</taxon>
        <taxon>Selenomonadales</taxon>
        <taxon>Sporomusaceae</taxon>
        <taxon>Anaerospora</taxon>
    </lineage>
</organism>
<dbReference type="GO" id="GO:0015192">
    <property type="term" value="F:L-phenylalanine transmembrane transporter activity"/>
    <property type="evidence" value="ECO:0007669"/>
    <property type="project" value="TreeGrafter"/>
</dbReference>
<name>A0A4R1Q279_9FIRM</name>
<sequence>MLLQQIINGLTQGSIYALIAIGFALIFGVLGLVNFAHGEVYMVGAFLGFIFVTVYHFPLVVSLILAMLGAALLGVIIEVIAFRTLRRAPDVAPMVCTLGLSVVLQNAAMLGWGAGTQSIPEDSFTFAFFPVFNAQVSNIQLLIFGVAVALMAGLQFVLYKSRIGKAIRATAQNKDAASLMGININRVIAATFALGSALGGAAGVLIGLYYNAFYPMMGFMAGMKAFTATVLGGLTSVPGAVLGGLILGVVENLGAAYISSGYRDLIAFIILILVLLIKPSGLFGRDTQGKV</sequence>
<evidence type="ECO:0000256" key="7">
    <source>
        <dbReference type="ARBA" id="ARBA00022989"/>
    </source>
</evidence>
<feature type="transmembrane region" description="Helical" evidence="10">
    <location>
        <begin position="94"/>
        <end position="114"/>
    </location>
</feature>
<dbReference type="InterPro" id="IPR052157">
    <property type="entry name" value="BCAA_transport_permease"/>
</dbReference>
<keyword evidence="6" id="KW-0029">Amino-acid transport</keyword>
<dbReference type="GO" id="GO:0042941">
    <property type="term" value="P:D-alanine transmembrane transport"/>
    <property type="evidence" value="ECO:0007669"/>
    <property type="project" value="TreeGrafter"/>
</dbReference>
<feature type="transmembrane region" description="Helical" evidence="10">
    <location>
        <begin position="187"/>
        <end position="210"/>
    </location>
</feature>
<evidence type="ECO:0000256" key="3">
    <source>
        <dbReference type="ARBA" id="ARBA00022475"/>
    </source>
</evidence>
<evidence type="ECO:0000256" key="1">
    <source>
        <dbReference type="ARBA" id="ARBA00004651"/>
    </source>
</evidence>
<evidence type="ECO:0000313" key="12">
    <source>
        <dbReference type="Proteomes" id="UP000295063"/>
    </source>
</evidence>
<dbReference type="GO" id="GO:1903806">
    <property type="term" value="P:L-isoleucine import across plasma membrane"/>
    <property type="evidence" value="ECO:0007669"/>
    <property type="project" value="TreeGrafter"/>
</dbReference>
<dbReference type="Proteomes" id="UP000295063">
    <property type="component" value="Unassembled WGS sequence"/>
</dbReference>